<dbReference type="Proteomes" id="UP000663400">
    <property type="component" value="Chromosome"/>
</dbReference>
<gene>
    <name evidence="3" type="ORF">HIV01_007275</name>
</gene>
<dbReference type="InterPro" id="IPR054098">
    <property type="entry name" value="NGO1945-like_C"/>
</dbReference>
<dbReference type="RefSeq" id="WP_200605824.1">
    <property type="nucleotide sequence ID" value="NZ_CP071517.1"/>
</dbReference>
<dbReference type="Pfam" id="PF09836">
    <property type="entry name" value="DUF2063"/>
    <property type="match status" value="1"/>
</dbReference>
<dbReference type="GO" id="GO:0003677">
    <property type="term" value="F:DNA binding"/>
    <property type="evidence" value="ECO:0007669"/>
    <property type="project" value="UniProtKB-KW"/>
</dbReference>
<dbReference type="EMBL" id="CP071517">
    <property type="protein sequence ID" value="QSX76280.1"/>
    <property type="molecule type" value="Genomic_DNA"/>
</dbReference>
<keyword evidence="4" id="KW-1185">Reference proteome</keyword>
<feature type="domain" description="NGO1945-like C-terminal" evidence="2">
    <location>
        <begin position="149"/>
        <end position="245"/>
    </location>
</feature>
<evidence type="ECO:0000259" key="1">
    <source>
        <dbReference type="Pfam" id="PF09836"/>
    </source>
</evidence>
<dbReference type="Pfam" id="PF22106">
    <property type="entry name" value="NGO1945_C"/>
    <property type="match status" value="1"/>
</dbReference>
<dbReference type="InterPro" id="IPR018640">
    <property type="entry name" value="DUF2063"/>
</dbReference>
<dbReference type="Gene3D" id="3.90.930.50">
    <property type="match status" value="1"/>
</dbReference>
<organism evidence="3 4">
    <name type="scientific">Lysobacter arenosi</name>
    <dbReference type="NCBI Taxonomy" id="2795387"/>
    <lineage>
        <taxon>Bacteria</taxon>
        <taxon>Pseudomonadati</taxon>
        <taxon>Pseudomonadota</taxon>
        <taxon>Gammaproteobacteria</taxon>
        <taxon>Lysobacterales</taxon>
        <taxon>Lysobacteraceae</taxon>
        <taxon>Lysobacter</taxon>
    </lineage>
</organism>
<keyword evidence="3" id="KW-0238">DNA-binding</keyword>
<proteinExistence type="predicted"/>
<sequence>MAEAPDRLRAQQFALTRHLRDPQASPAPEGFEDRRLAIYRELLFNNIEGLLSGNFPVIGKLLGEDAWKALVRDFYRDYRCHTPLFPEIAREFLRYLEVRSESEQAGDPPFLQELAHYEWVELALQIAEVDDGIAADPDGDLLAGAPALSPLAWPLAYAWPVHRIGPDFQPDQPPAAPTLLLLRRDDDGTVRFSELSPLAFRLVQRLGETPELSGREQLQALTAEAGSNDITAFVEQGTALLEQMRGTGVVLGVHRANPSA</sequence>
<reference evidence="3 4" key="1">
    <citation type="submission" date="2021-02" db="EMBL/GenBank/DDBJ databases">
        <title>Lysobacter arenosi sp. nov., isolated from soil of gangwondo yeongwol, south Korea.</title>
        <authorList>
            <person name="Kim K.R."/>
            <person name="Kim K.H."/>
            <person name="Jeon C.O."/>
        </authorList>
    </citation>
    <scope>NUCLEOTIDE SEQUENCE [LARGE SCALE GENOMIC DNA]</scope>
    <source>
        <strain evidence="3 4">R7</strain>
    </source>
</reference>
<feature type="domain" description="Putative DNA-binding" evidence="1">
    <location>
        <begin position="11"/>
        <end position="96"/>
    </location>
</feature>
<protein>
    <submittedName>
        <fullName evidence="3">DNA-binding domain-containing protein</fullName>
    </submittedName>
</protein>
<accession>A0ABX7RDP2</accession>
<evidence type="ECO:0000313" key="4">
    <source>
        <dbReference type="Proteomes" id="UP000663400"/>
    </source>
</evidence>
<name>A0ABX7RDP2_9GAMM</name>
<evidence type="ECO:0000313" key="3">
    <source>
        <dbReference type="EMBL" id="QSX76280.1"/>
    </source>
</evidence>
<evidence type="ECO:0000259" key="2">
    <source>
        <dbReference type="Pfam" id="PF22106"/>
    </source>
</evidence>
<dbReference type="Gene3D" id="1.10.150.690">
    <property type="entry name" value="DUF2063"/>
    <property type="match status" value="1"/>
</dbReference>
<dbReference type="InterPro" id="IPR044922">
    <property type="entry name" value="DUF2063_N_sf"/>
</dbReference>